<dbReference type="Gene3D" id="6.10.340.10">
    <property type="match status" value="1"/>
</dbReference>
<protein>
    <submittedName>
        <fullName evidence="6">EAL domain-containing protein</fullName>
    </submittedName>
</protein>
<dbReference type="SMART" id="SM00267">
    <property type="entry name" value="GGDEF"/>
    <property type="match status" value="1"/>
</dbReference>
<dbReference type="Pfam" id="PF00672">
    <property type="entry name" value="HAMP"/>
    <property type="match status" value="1"/>
</dbReference>
<dbReference type="PANTHER" id="PTHR44757">
    <property type="entry name" value="DIGUANYLATE CYCLASE DGCP"/>
    <property type="match status" value="1"/>
</dbReference>
<reference evidence="6 7" key="1">
    <citation type="journal article" date="2021" name="Int. J. Syst. Evol. Microbiol.">
        <title>Steroidobacter gossypii sp. nov., isolated from soil of cotton cropping field.</title>
        <authorList>
            <person name="Huang R."/>
            <person name="Yang S."/>
            <person name="Zhen C."/>
            <person name="Liu W."/>
        </authorList>
    </citation>
    <scope>NUCLEOTIDE SEQUENCE [LARGE SCALE GENOMIC DNA]</scope>
    <source>
        <strain evidence="6 7">S1-65</strain>
    </source>
</reference>
<feature type="transmembrane region" description="Helical" evidence="2">
    <location>
        <begin position="295"/>
        <end position="319"/>
    </location>
</feature>
<evidence type="ECO:0000259" key="3">
    <source>
        <dbReference type="PROSITE" id="PS50883"/>
    </source>
</evidence>
<dbReference type="CDD" id="cd01949">
    <property type="entry name" value="GGDEF"/>
    <property type="match status" value="1"/>
</dbReference>
<keyword evidence="2" id="KW-1133">Transmembrane helix</keyword>
<proteinExistence type="predicted"/>
<dbReference type="Proteomes" id="UP000661077">
    <property type="component" value="Unassembled WGS sequence"/>
</dbReference>
<evidence type="ECO:0000259" key="4">
    <source>
        <dbReference type="PROSITE" id="PS50885"/>
    </source>
</evidence>
<dbReference type="PROSITE" id="PS50885">
    <property type="entry name" value="HAMP"/>
    <property type="match status" value="1"/>
</dbReference>
<keyword evidence="1" id="KW-0175">Coiled coil</keyword>
<dbReference type="InterPro" id="IPR043128">
    <property type="entry name" value="Rev_trsase/Diguanyl_cyclase"/>
</dbReference>
<keyword evidence="7" id="KW-1185">Reference proteome</keyword>
<feature type="coiled-coil region" evidence="1">
    <location>
        <begin position="343"/>
        <end position="380"/>
    </location>
</feature>
<organism evidence="6 7">
    <name type="scientific">Steroidobacter gossypii</name>
    <dbReference type="NCBI Taxonomy" id="2805490"/>
    <lineage>
        <taxon>Bacteria</taxon>
        <taxon>Pseudomonadati</taxon>
        <taxon>Pseudomonadota</taxon>
        <taxon>Gammaproteobacteria</taxon>
        <taxon>Steroidobacterales</taxon>
        <taxon>Steroidobacteraceae</taxon>
        <taxon>Steroidobacter</taxon>
    </lineage>
</organism>
<evidence type="ECO:0000313" key="6">
    <source>
        <dbReference type="EMBL" id="MBM0107684.1"/>
    </source>
</evidence>
<dbReference type="Gene3D" id="3.20.20.450">
    <property type="entry name" value="EAL domain"/>
    <property type="match status" value="1"/>
</dbReference>
<evidence type="ECO:0000259" key="5">
    <source>
        <dbReference type="PROSITE" id="PS50887"/>
    </source>
</evidence>
<dbReference type="PANTHER" id="PTHR44757:SF2">
    <property type="entry name" value="BIOFILM ARCHITECTURE MAINTENANCE PROTEIN MBAA"/>
    <property type="match status" value="1"/>
</dbReference>
<dbReference type="Pfam" id="PF00563">
    <property type="entry name" value="EAL"/>
    <property type="match status" value="1"/>
</dbReference>
<dbReference type="InterPro" id="IPR003660">
    <property type="entry name" value="HAMP_dom"/>
</dbReference>
<dbReference type="CDD" id="cd06225">
    <property type="entry name" value="HAMP"/>
    <property type="match status" value="1"/>
</dbReference>
<feature type="domain" description="GGDEF" evidence="5">
    <location>
        <begin position="419"/>
        <end position="553"/>
    </location>
</feature>
<dbReference type="InterPro" id="IPR001633">
    <property type="entry name" value="EAL_dom"/>
</dbReference>
<dbReference type="SUPFAM" id="SSF158472">
    <property type="entry name" value="HAMP domain-like"/>
    <property type="match status" value="1"/>
</dbReference>
<sequence length="860" mass="94448">MALRVAIGFAAVALTVVIANLSTQQSVREAREKVRELLVQHEPLVRATESLAAAVSMYERAVIDQSESSLAGPQTVKAAAQRMTDAAKEYEQAASRFTELDSPAPLNAELSDLVAAGDELLRSSNARRTRVRDYWRRFDALETSLNAPQAKAVRFAGAVFASEKLMDLSRNLAEVREQVSAAMGVSSPRSAQSIIASENAFRSRLQQNAAELARLHGQPWLDQVRNNFNAVVAGRRAVFASIETFNEQSMLFRDQSAEISGKVVTQLVEPARRALADADRLAVRASDRADSQLSWASGITLALLLVIAFATVTGVTAPVRRLTEATRRLAGGAVRTRVLRGGVRELDTLAEAFNEMAEQLQQAQNAVRAHQLELEARVAERTQELNHLAHHDPLTDLPNRRHLLAHLEDAIDRARLRNSRIALLFIDLDNFKTINDSMGHAFGDRVLQAVSERLRMNSLFSRSFCARLGGDEFTVVCEEVNQLGDVERLSRSVLEEFQRSLSVHGRELRISVSVGACVFPDHASDSHALLRAADSALFSAKELGRNCWSLYAPRLLEAAASRFKVEQALRRAVERNEFELLYQPEVCFESLETHTVEALLRWRQPDGNVVSPADFFAVAEQTGLIADISDWALRTAIQTAALWHKGPWPKARVAVNISSQQLISSSFVTRLQSLLQQYELPAQCLEIELTENVLQTGANTVAALKRLRELGISIALDDFGTGYSSLTSLERLPLTRVKIDRSLVTTIDTGGRSPAIVRSIIGLCHSLGLQVTAEGVERPTQLGVLLTDRGVQVQGYLVSRPINAATVPVFIAEGRAHLEQLMIAAPPPLPEGDTNTTRLRTLRAATGRGARAARTPADEK</sequence>
<dbReference type="SUPFAM" id="SSF55073">
    <property type="entry name" value="Nucleotide cyclase"/>
    <property type="match status" value="1"/>
</dbReference>
<dbReference type="InterPro" id="IPR029787">
    <property type="entry name" value="Nucleotide_cyclase"/>
</dbReference>
<dbReference type="NCBIfam" id="TIGR00254">
    <property type="entry name" value="GGDEF"/>
    <property type="match status" value="1"/>
</dbReference>
<keyword evidence="2" id="KW-0472">Membrane</keyword>
<feature type="domain" description="HAMP" evidence="4">
    <location>
        <begin position="313"/>
        <end position="365"/>
    </location>
</feature>
<accession>A0ABS1X381</accession>
<gene>
    <name evidence="6" type="ORF">JM946_23315</name>
</gene>
<feature type="domain" description="EAL" evidence="3">
    <location>
        <begin position="562"/>
        <end position="815"/>
    </location>
</feature>
<dbReference type="Pfam" id="PF00990">
    <property type="entry name" value="GGDEF"/>
    <property type="match status" value="1"/>
</dbReference>
<dbReference type="PROSITE" id="PS50887">
    <property type="entry name" value="GGDEF"/>
    <property type="match status" value="1"/>
</dbReference>
<evidence type="ECO:0000313" key="7">
    <source>
        <dbReference type="Proteomes" id="UP000661077"/>
    </source>
</evidence>
<dbReference type="InterPro" id="IPR035919">
    <property type="entry name" value="EAL_sf"/>
</dbReference>
<dbReference type="CDD" id="cd01948">
    <property type="entry name" value="EAL"/>
    <property type="match status" value="1"/>
</dbReference>
<dbReference type="EMBL" id="JAEVLS010000005">
    <property type="protein sequence ID" value="MBM0107684.1"/>
    <property type="molecule type" value="Genomic_DNA"/>
</dbReference>
<dbReference type="SUPFAM" id="SSF141868">
    <property type="entry name" value="EAL domain-like"/>
    <property type="match status" value="1"/>
</dbReference>
<dbReference type="SMART" id="SM00052">
    <property type="entry name" value="EAL"/>
    <property type="match status" value="1"/>
</dbReference>
<dbReference type="PROSITE" id="PS50883">
    <property type="entry name" value="EAL"/>
    <property type="match status" value="1"/>
</dbReference>
<dbReference type="InterPro" id="IPR000160">
    <property type="entry name" value="GGDEF_dom"/>
</dbReference>
<evidence type="ECO:0000256" key="1">
    <source>
        <dbReference type="SAM" id="Coils"/>
    </source>
</evidence>
<comment type="caution">
    <text evidence="6">The sequence shown here is derived from an EMBL/GenBank/DDBJ whole genome shotgun (WGS) entry which is preliminary data.</text>
</comment>
<dbReference type="SMART" id="SM00304">
    <property type="entry name" value="HAMP"/>
    <property type="match status" value="1"/>
</dbReference>
<dbReference type="InterPro" id="IPR052155">
    <property type="entry name" value="Biofilm_reg_signaling"/>
</dbReference>
<evidence type="ECO:0000256" key="2">
    <source>
        <dbReference type="SAM" id="Phobius"/>
    </source>
</evidence>
<dbReference type="Gene3D" id="3.30.70.270">
    <property type="match status" value="1"/>
</dbReference>
<name>A0ABS1X381_9GAMM</name>
<keyword evidence="2" id="KW-0812">Transmembrane</keyword>